<dbReference type="VEuPathDB" id="TrichDB:TRFO_38016"/>
<evidence type="ECO:0000313" key="4">
    <source>
        <dbReference type="Proteomes" id="UP000179807"/>
    </source>
</evidence>
<comment type="caution">
    <text evidence="3">The sequence shown here is derived from an EMBL/GenBank/DDBJ whole genome shotgun (WGS) entry which is preliminary data.</text>
</comment>
<feature type="domain" description="Right handed beta helix" evidence="2">
    <location>
        <begin position="278"/>
        <end position="365"/>
    </location>
</feature>
<protein>
    <recommendedName>
        <fullName evidence="2">Right handed beta helix domain-containing protein</fullName>
    </recommendedName>
</protein>
<dbReference type="RefSeq" id="XP_068348970.1">
    <property type="nucleotide sequence ID" value="XM_068511781.1"/>
</dbReference>
<dbReference type="AlphaFoldDB" id="A0A1J4JAY9"/>
<dbReference type="OrthoDB" id="10680214at2759"/>
<feature type="chain" id="PRO_5012543207" description="Right handed beta helix domain-containing protein" evidence="1">
    <location>
        <begin position="25"/>
        <end position="377"/>
    </location>
</feature>
<dbReference type="GeneID" id="94846485"/>
<reference evidence="3" key="1">
    <citation type="submission" date="2016-10" db="EMBL/GenBank/DDBJ databases">
        <authorList>
            <person name="Benchimol M."/>
            <person name="Almeida L.G."/>
            <person name="Vasconcelos A.T."/>
            <person name="Perreira-Neves A."/>
            <person name="Rosa I.A."/>
            <person name="Tasca T."/>
            <person name="Bogo M.R."/>
            <person name="de Souza W."/>
        </authorList>
    </citation>
    <scope>NUCLEOTIDE SEQUENCE [LARGE SCALE GENOMIC DNA]</scope>
    <source>
        <strain evidence="3">K</strain>
    </source>
</reference>
<organism evidence="3 4">
    <name type="scientific">Tritrichomonas foetus</name>
    <dbReference type="NCBI Taxonomy" id="1144522"/>
    <lineage>
        <taxon>Eukaryota</taxon>
        <taxon>Metamonada</taxon>
        <taxon>Parabasalia</taxon>
        <taxon>Tritrichomonadida</taxon>
        <taxon>Tritrichomonadidae</taxon>
        <taxon>Tritrichomonas</taxon>
    </lineage>
</organism>
<evidence type="ECO:0000313" key="3">
    <source>
        <dbReference type="EMBL" id="OHS95833.1"/>
    </source>
</evidence>
<dbReference type="Pfam" id="PF13229">
    <property type="entry name" value="Beta_helix"/>
    <property type="match status" value="1"/>
</dbReference>
<dbReference type="Gene3D" id="2.160.20.10">
    <property type="entry name" value="Single-stranded right-handed beta-helix, Pectin lyase-like"/>
    <property type="match status" value="1"/>
</dbReference>
<keyword evidence="4" id="KW-1185">Reference proteome</keyword>
<evidence type="ECO:0000259" key="2">
    <source>
        <dbReference type="Pfam" id="PF13229"/>
    </source>
</evidence>
<gene>
    <name evidence="3" type="ORF">TRFO_38016</name>
</gene>
<name>A0A1J4JAY9_9EUKA</name>
<dbReference type="PANTHER" id="PTHR36453">
    <property type="entry name" value="SECRETED PROTEIN-RELATED"/>
    <property type="match status" value="1"/>
</dbReference>
<sequence>MLYTLLFSLASVITYYISPTAVTGDGSYDNPYPFNWDENIKQVKRIGGGNDFILIFLEGDYFPPAGYGISITNKNSGSFGSISLKPEDGKKVRFICGTKLTNWTKSSISDKLWIHHINPEVNINSLFINDQRAILSRAPSSTKYARTKKYIESVDNEDENYLIRSFEVQEDCIEMLKLLDEEQLLNVNFVDLHYWTYSREKIIMLDSSNNVIKTRVSVAENNRFGVGKVRSGDFYYLENILSGLNMPGEYFVFPNNTIIYYQRENEDMTNIEAFIPYGSIGIHSTVRENITISNLEIMLASSGFYLTSQENLYIQNCTSKHCDQGMFIANSNNVTVERCLIEDIGGYGLNVRNNNYLIINNNIIRGYGQKEHNCHGM</sequence>
<dbReference type="InterPro" id="IPR006626">
    <property type="entry name" value="PbH1"/>
</dbReference>
<dbReference type="EMBL" id="MLAK01001217">
    <property type="protein sequence ID" value="OHS95833.1"/>
    <property type="molecule type" value="Genomic_DNA"/>
</dbReference>
<dbReference type="PANTHER" id="PTHR36453:SF1">
    <property type="entry name" value="RIGHT HANDED BETA HELIX DOMAIN-CONTAINING PROTEIN"/>
    <property type="match status" value="1"/>
</dbReference>
<dbReference type="InterPro" id="IPR039448">
    <property type="entry name" value="Beta_helix"/>
</dbReference>
<feature type="signal peptide" evidence="1">
    <location>
        <begin position="1"/>
        <end position="24"/>
    </location>
</feature>
<proteinExistence type="predicted"/>
<dbReference type="InterPro" id="IPR011050">
    <property type="entry name" value="Pectin_lyase_fold/virulence"/>
</dbReference>
<dbReference type="InterPro" id="IPR012334">
    <property type="entry name" value="Pectin_lyas_fold"/>
</dbReference>
<dbReference type="Proteomes" id="UP000179807">
    <property type="component" value="Unassembled WGS sequence"/>
</dbReference>
<keyword evidence="1" id="KW-0732">Signal</keyword>
<evidence type="ECO:0000256" key="1">
    <source>
        <dbReference type="SAM" id="SignalP"/>
    </source>
</evidence>
<dbReference type="SUPFAM" id="SSF51126">
    <property type="entry name" value="Pectin lyase-like"/>
    <property type="match status" value="1"/>
</dbReference>
<accession>A0A1J4JAY9</accession>
<dbReference type="SMART" id="SM00710">
    <property type="entry name" value="PbH1"/>
    <property type="match status" value="3"/>
</dbReference>